<protein>
    <submittedName>
        <fullName evidence="1">Phenylacetate-CoA oxygenase subunit PaaI</fullName>
    </submittedName>
</protein>
<dbReference type="InterPro" id="IPR052703">
    <property type="entry name" value="Aromatic_CoA_ox/epox"/>
</dbReference>
<dbReference type="OMA" id="WRFTGEL"/>
<dbReference type="InterPro" id="IPR009078">
    <property type="entry name" value="Ferritin-like_SF"/>
</dbReference>
<accession>A0A3D4V4N7</accession>
<name>A0A3D4V4N7_9BACT</name>
<dbReference type="Pfam" id="PF05138">
    <property type="entry name" value="PaaA_PaaC"/>
    <property type="match status" value="1"/>
</dbReference>
<dbReference type="GO" id="GO:0005829">
    <property type="term" value="C:cytosol"/>
    <property type="evidence" value="ECO:0007669"/>
    <property type="project" value="TreeGrafter"/>
</dbReference>
<evidence type="ECO:0000313" key="2">
    <source>
        <dbReference type="Proteomes" id="UP000264071"/>
    </source>
</evidence>
<sequence length="250" mass="27795">MSVVVESLLRLGDNGLILSHRLSEVVGKQPILEEELASANVALDLLGQSRLWLALAGEIEGEGRDADALAFFRDVRAFRNALLVEQPNGDFAFQVARQFFFDAWHHLVLRGLTRVTDHRVRDIATKASKEVAYHVRRSGDWVVRLGDGTDESHQRMQTAVNELWPYVDELFMDDETDVAAHAAGVGVLHAPLKAAWDTLVQDTLAAATLTVPPASKWPQRGGKQGRHGEHLGYVLADLQYLQRAYPGQSW</sequence>
<dbReference type="PIRSF" id="PIRSF037834">
    <property type="entry name" value="PA_CoA_Oase3"/>
    <property type="match status" value="1"/>
</dbReference>
<reference evidence="1 2" key="1">
    <citation type="journal article" date="2018" name="Nat. Biotechnol.">
        <title>A standardized bacterial taxonomy based on genome phylogeny substantially revises the tree of life.</title>
        <authorList>
            <person name="Parks D.H."/>
            <person name="Chuvochina M."/>
            <person name="Waite D.W."/>
            <person name="Rinke C."/>
            <person name="Skarshewski A."/>
            <person name="Chaumeil P.A."/>
            <person name="Hugenholtz P."/>
        </authorList>
    </citation>
    <scope>NUCLEOTIDE SEQUENCE [LARGE SCALE GENOMIC DNA]</scope>
    <source>
        <strain evidence="1">UBA8844</strain>
    </source>
</reference>
<comment type="caution">
    <text evidence="1">The sequence shown here is derived from an EMBL/GenBank/DDBJ whole genome shotgun (WGS) entry which is preliminary data.</text>
</comment>
<dbReference type="PANTHER" id="PTHR30458">
    <property type="entry name" value="PHENYLACETIC ACID DEGRADATION PROTEIN PAA"/>
    <property type="match status" value="1"/>
</dbReference>
<gene>
    <name evidence="1" type="primary">paaI</name>
    <name evidence="1" type="ORF">DGD08_00770</name>
</gene>
<proteinExistence type="predicted"/>
<dbReference type="GO" id="GO:0010124">
    <property type="term" value="P:phenylacetate catabolic process"/>
    <property type="evidence" value="ECO:0007669"/>
    <property type="project" value="InterPro"/>
</dbReference>
<dbReference type="InterPro" id="IPR011882">
    <property type="entry name" value="PaaC"/>
</dbReference>
<organism evidence="1 2">
    <name type="scientific">Gemmatimonas aurantiaca</name>
    <dbReference type="NCBI Taxonomy" id="173480"/>
    <lineage>
        <taxon>Bacteria</taxon>
        <taxon>Pseudomonadati</taxon>
        <taxon>Gemmatimonadota</taxon>
        <taxon>Gemmatimonadia</taxon>
        <taxon>Gemmatimonadales</taxon>
        <taxon>Gemmatimonadaceae</taxon>
        <taxon>Gemmatimonas</taxon>
    </lineage>
</organism>
<dbReference type="PANTHER" id="PTHR30458:SF0">
    <property type="entry name" value="1,2-PHENYLACETYL-COA EPOXIDASE, SUBUNIT C"/>
    <property type="match status" value="1"/>
</dbReference>
<dbReference type="SUPFAM" id="SSF47240">
    <property type="entry name" value="Ferritin-like"/>
    <property type="match status" value="1"/>
</dbReference>
<dbReference type="InterPro" id="IPR007814">
    <property type="entry name" value="PaaA_PaaC"/>
</dbReference>
<dbReference type="AlphaFoldDB" id="A0A3D4V4N7"/>
<dbReference type="NCBIfam" id="TIGR02158">
    <property type="entry name" value="PA_CoA_Oxy3"/>
    <property type="match status" value="1"/>
</dbReference>
<dbReference type="InterPro" id="IPR012347">
    <property type="entry name" value="Ferritin-like"/>
</dbReference>
<dbReference type="Gene3D" id="1.20.1260.10">
    <property type="match status" value="1"/>
</dbReference>
<evidence type="ECO:0000313" key="1">
    <source>
        <dbReference type="EMBL" id="HCT55722.1"/>
    </source>
</evidence>
<dbReference type="EMBL" id="DPIY01000001">
    <property type="protein sequence ID" value="HCT55722.1"/>
    <property type="molecule type" value="Genomic_DNA"/>
</dbReference>
<dbReference type="Proteomes" id="UP000264071">
    <property type="component" value="Unassembled WGS sequence"/>
</dbReference>